<sequence>MASGQVPGRVRQPQVIDLISDDSDDDPGSHLVRSPPPRSNNVMMDPDGDFNGIPEGFFDEPNGLFTGFTPPEDRLQSPMAPAMASRRSSQLRAELRGEYIMVDGEQVFIPDEDDELMQAPADMTSDNAGASGEFSARDLSLDLTVDVCLQRVLEIFPDVSHEHVVRLYDEIDPQTTTATLTSQARLDNVIEKLVTSNGGYPKQDRGKKRKREDSVEVNDFKRWESEHRDIFPTYLKAPMRAMLKAEFPEIPQQYVNNTLDHHKYFYKAYIALAKDKDDGDDNPMHRRFGRGRVRQSANAGVIAQNSTWPDLVAELDAARRKVQIIRAQKAAEDAKKAAEQENLQQAMERGETAECQACFEDLPMNRQVHCDGDTPHFTCYDCITTYIKTQVGDSRCNVLCTAGCQAAYPPNQLNQLQDKQLLAKLAELEQEKAIRDAGLEDLEECPFCDYKAILPPIEEDFEFRCANPECEKVSCRRCKSISHIPISCEQHAKDNKINTRHKIEEAMTAALIRTCNNCKKAFIKEYGCNKMTCPSCAHTQCYICSKSLTDYNHFDQAPGRATGGGERTQKCPLYDNVEERHEREVREAEEAARAQAVAENPDVTADDLEIKVSNSVKRSTAARIAAGGHPGNPGMPNLGFGLLPGRPPGFHAGPLPDDMLQAFMERAGLDDHLENHRRQRRMLAAHRAGQAARILELRQRAQLPPPQPAGFAGRMAGYIPVFGMPGHQAPQDPAAPVPPPHVADLDDPLGPDPFAGLFQQPPPLNPPPPEQHNPHEARIVANAARNAARNAAAEQARLRREHAEATLRRLRNQGALFPHDALAAGPHLQELRHRPQELLGQIDPQDEVNRRGRYRRRQHG</sequence>
<evidence type="ECO:0000256" key="6">
    <source>
        <dbReference type="ARBA" id="ARBA00022786"/>
    </source>
</evidence>
<dbReference type="AlphaFoldDB" id="A0A9W7SHL0"/>
<reference evidence="11 12" key="2">
    <citation type="journal article" date="2021" name="Curr. Genet.">
        <title>Genetic response to nitrogen starvation in the aggressive Eucalyptus foliar pathogen Teratosphaeria destructans.</title>
        <authorList>
            <person name="Havenga M."/>
            <person name="Wingfield B.D."/>
            <person name="Wingfield M.J."/>
            <person name="Dreyer L.L."/>
            <person name="Roets F."/>
            <person name="Aylward J."/>
        </authorList>
    </citation>
    <scope>NUCLEOTIDE SEQUENCE [LARGE SCALE GENOMIC DNA]</scope>
    <source>
        <strain evidence="11">CMW44962</strain>
    </source>
</reference>
<evidence type="ECO:0000256" key="8">
    <source>
        <dbReference type="SAM" id="Coils"/>
    </source>
</evidence>
<keyword evidence="12" id="KW-1185">Reference proteome</keyword>
<keyword evidence="7" id="KW-0862">Zinc</keyword>
<gene>
    <name evidence="11" type="ORF">Tdes44962_MAKER06340</name>
</gene>
<feature type="coiled-coil region" evidence="8">
    <location>
        <begin position="324"/>
        <end position="356"/>
    </location>
</feature>
<evidence type="ECO:0000256" key="3">
    <source>
        <dbReference type="ARBA" id="ARBA00022723"/>
    </source>
</evidence>
<reference evidence="11 12" key="1">
    <citation type="journal article" date="2018" name="IMA Fungus">
        <title>IMA Genome-F 10: Nine draft genome sequences of Claviceps purpurea s.lat., including C. arundinis, C. humidiphila, and C. cf. spartinae, pseudomolecules for the pitch canker pathogen Fusarium circinatum, draft genome of Davidsoniella eucalypti, Grosmannia galeiformis, Quambalaria eucalypti, and Teratosphaeria destructans.</title>
        <authorList>
            <person name="Wingfield B.D."/>
            <person name="Liu M."/>
            <person name="Nguyen H.D."/>
            <person name="Lane F.A."/>
            <person name="Morgan S.W."/>
            <person name="De Vos L."/>
            <person name="Wilken P.M."/>
            <person name="Duong T.A."/>
            <person name="Aylward J."/>
            <person name="Coetzee M.P."/>
            <person name="Dadej K."/>
            <person name="De Beer Z.W."/>
            <person name="Findlay W."/>
            <person name="Havenga M."/>
            <person name="Kolarik M."/>
            <person name="Menzies J.G."/>
            <person name="Naidoo K."/>
            <person name="Pochopski O."/>
            <person name="Shoukouhi P."/>
            <person name="Santana Q.C."/>
            <person name="Seifert K.A."/>
            <person name="Soal N."/>
            <person name="Steenkamp E.T."/>
            <person name="Tatham C.T."/>
            <person name="van der Nest M.A."/>
            <person name="Wingfield M.J."/>
        </authorList>
    </citation>
    <scope>NUCLEOTIDE SEQUENCE [LARGE SCALE GENOMIC DNA]</scope>
    <source>
        <strain evidence="11">CMW44962</strain>
    </source>
</reference>
<evidence type="ECO:0000256" key="9">
    <source>
        <dbReference type="SAM" id="MobiDB-lite"/>
    </source>
</evidence>
<dbReference type="OrthoDB" id="10009520at2759"/>
<dbReference type="EMBL" id="RIBY02002622">
    <property type="protein sequence ID" value="KAH9807824.1"/>
    <property type="molecule type" value="Genomic_DNA"/>
</dbReference>
<keyword evidence="6" id="KW-0833">Ubl conjugation pathway</keyword>
<feature type="region of interest" description="Disordered" evidence="9">
    <location>
        <begin position="826"/>
        <end position="860"/>
    </location>
</feature>
<name>A0A9W7SHL0_9PEZI</name>
<keyword evidence="4" id="KW-0677">Repeat</keyword>
<evidence type="ECO:0000256" key="7">
    <source>
        <dbReference type="ARBA" id="ARBA00022833"/>
    </source>
</evidence>
<dbReference type="InterPro" id="IPR044066">
    <property type="entry name" value="TRIAD_supradom"/>
</dbReference>
<dbReference type="SUPFAM" id="SSF57850">
    <property type="entry name" value="RING/U-box"/>
    <property type="match status" value="1"/>
</dbReference>
<comment type="caution">
    <text evidence="11">The sequence shown here is derived from an EMBL/GenBank/DDBJ whole genome shotgun (WGS) entry which is preliminary data.</text>
</comment>
<dbReference type="InterPro" id="IPR051628">
    <property type="entry name" value="LUBAC_E3_Ligases"/>
</dbReference>
<dbReference type="PANTHER" id="PTHR22770">
    <property type="entry name" value="UBIQUITIN CONJUGATING ENZYME 7 INTERACTING PROTEIN-RELATED"/>
    <property type="match status" value="1"/>
</dbReference>
<feature type="compositionally biased region" description="Basic residues" evidence="9">
    <location>
        <begin position="851"/>
        <end position="860"/>
    </location>
</feature>
<feature type="region of interest" description="Disordered" evidence="9">
    <location>
        <begin position="1"/>
        <end position="45"/>
    </location>
</feature>
<protein>
    <submittedName>
        <fullName evidence="11">RING finger protein</fullName>
    </submittedName>
</protein>
<evidence type="ECO:0000256" key="5">
    <source>
        <dbReference type="ARBA" id="ARBA00022771"/>
    </source>
</evidence>
<keyword evidence="8" id="KW-0175">Coiled coil</keyword>
<keyword evidence="3" id="KW-0479">Metal-binding</keyword>
<dbReference type="GO" id="GO:0016740">
    <property type="term" value="F:transferase activity"/>
    <property type="evidence" value="ECO:0007669"/>
    <property type="project" value="UniProtKB-KW"/>
</dbReference>
<organism evidence="11 12">
    <name type="scientific">Teratosphaeria destructans</name>
    <dbReference type="NCBI Taxonomy" id="418781"/>
    <lineage>
        <taxon>Eukaryota</taxon>
        <taxon>Fungi</taxon>
        <taxon>Dikarya</taxon>
        <taxon>Ascomycota</taxon>
        <taxon>Pezizomycotina</taxon>
        <taxon>Dothideomycetes</taxon>
        <taxon>Dothideomycetidae</taxon>
        <taxon>Mycosphaerellales</taxon>
        <taxon>Teratosphaeriaceae</taxon>
        <taxon>Teratosphaeria</taxon>
    </lineage>
</organism>
<dbReference type="GO" id="GO:0008270">
    <property type="term" value="F:zinc ion binding"/>
    <property type="evidence" value="ECO:0007669"/>
    <property type="project" value="UniProtKB-KW"/>
</dbReference>
<evidence type="ECO:0000256" key="4">
    <source>
        <dbReference type="ARBA" id="ARBA00022737"/>
    </source>
</evidence>
<dbReference type="PROSITE" id="PS51873">
    <property type="entry name" value="TRIAD"/>
    <property type="match status" value="1"/>
</dbReference>
<feature type="coiled-coil region" evidence="8">
    <location>
        <begin position="781"/>
        <end position="813"/>
    </location>
</feature>
<comment type="pathway">
    <text evidence="1">Protein modification; protein ubiquitination.</text>
</comment>
<dbReference type="CDD" id="cd20339">
    <property type="entry name" value="BRcat_RBR_RNF216"/>
    <property type="match status" value="1"/>
</dbReference>
<dbReference type="Pfam" id="PF26200">
    <property type="entry name" value="Rcat_RNF216"/>
    <property type="match status" value="1"/>
</dbReference>
<dbReference type="PANTHER" id="PTHR22770:SF47">
    <property type="entry name" value="E3 UBIQUITIN-PROTEIN LIGASE RNF216"/>
    <property type="match status" value="1"/>
</dbReference>
<dbReference type="Gene3D" id="1.20.120.1750">
    <property type="match status" value="1"/>
</dbReference>
<dbReference type="Proteomes" id="UP001138500">
    <property type="component" value="Unassembled WGS sequence"/>
</dbReference>
<evidence type="ECO:0000313" key="11">
    <source>
        <dbReference type="EMBL" id="KAH9807824.1"/>
    </source>
</evidence>
<feature type="domain" description="RING-type" evidence="10">
    <location>
        <begin position="351"/>
        <end position="571"/>
    </location>
</feature>
<dbReference type="InterPro" id="IPR047545">
    <property type="entry name" value="BRcat_RBR_RNF216"/>
</dbReference>
<dbReference type="CDD" id="cd20353">
    <property type="entry name" value="Rcat_RBR_RNF216"/>
    <property type="match status" value="1"/>
</dbReference>
<feature type="region of interest" description="Disordered" evidence="9">
    <location>
        <begin position="753"/>
        <end position="774"/>
    </location>
</feature>
<evidence type="ECO:0000256" key="2">
    <source>
        <dbReference type="ARBA" id="ARBA00022679"/>
    </source>
</evidence>
<accession>A0A9W7SHL0</accession>
<dbReference type="InterPro" id="IPR047546">
    <property type="entry name" value="Rcat_RBR_RNF216"/>
</dbReference>
<evidence type="ECO:0000256" key="1">
    <source>
        <dbReference type="ARBA" id="ARBA00004906"/>
    </source>
</evidence>
<feature type="compositionally biased region" description="Pro residues" evidence="9">
    <location>
        <begin position="760"/>
        <end position="771"/>
    </location>
</feature>
<keyword evidence="2" id="KW-0808">Transferase</keyword>
<keyword evidence="5" id="KW-0863">Zinc-finger</keyword>
<evidence type="ECO:0000259" key="10">
    <source>
        <dbReference type="PROSITE" id="PS51873"/>
    </source>
</evidence>
<proteinExistence type="predicted"/>
<evidence type="ECO:0000313" key="12">
    <source>
        <dbReference type="Proteomes" id="UP001138500"/>
    </source>
</evidence>